<dbReference type="EMBL" id="BK015173">
    <property type="protein sequence ID" value="DAD94076.1"/>
    <property type="molecule type" value="Genomic_DNA"/>
</dbReference>
<dbReference type="Pfam" id="PF00574">
    <property type="entry name" value="CLP_protease"/>
    <property type="match status" value="1"/>
</dbReference>
<dbReference type="GO" id="GO:0009368">
    <property type="term" value="C:endopeptidase Clp complex"/>
    <property type="evidence" value="ECO:0007669"/>
    <property type="project" value="TreeGrafter"/>
</dbReference>
<dbReference type="GO" id="GO:0051117">
    <property type="term" value="F:ATPase binding"/>
    <property type="evidence" value="ECO:0007669"/>
    <property type="project" value="TreeGrafter"/>
</dbReference>
<dbReference type="InterPro" id="IPR029045">
    <property type="entry name" value="ClpP/crotonase-like_dom_sf"/>
</dbReference>
<dbReference type="NCBIfam" id="NF045542">
    <property type="entry name" value="Clp_rel_HeadMat"/>
    <property type="match status" value="1"/>
</dbReference>
<evidence type="ECO:0000256" key="3">
    <source>
        <dbReference type="ARBA" id="ARBA00022801"/>
    </source>
</evidence>
<dbReference type="InterPro" id="IPR001907">
    <property type="entry name" value="ClpP"/>
</dbReference>
<dbReference type="GO" id="GO:0004176">
    <property type="term" value="F:ATP-dependent peptidase activity"/>
    <property type="evidence" value="ECO:0007669"/>
    <property type="project" value="InterPro"/>
</dbReference>
<organism evidence="5">
    <name type="scientific">Siphoviridae sp. ctUF252</name>
    <dbReference type="NCBI Taxonomy" id="2826350"/>
    <lineage>
        <taxon>Viruses</taxon>
        <taxon>Duplodnaviria</taxon>
        <taxon>Heunggongvirae</taxon>
        <taxon>Uroviricota</taxon>
        <taxon>Caudoviricetes</taxon>
    </lineage>
</organism>
<sequence length="266" mass="30316">MKNKFYSFEKESENSANVYIYGDITSYEWFENDVSAWGFKKELEELGEISELNVHINSCGGETFQALAIYNLLKSLKSQINVYIDGIAASSASIIAMAGNKVYMPKTSLMMIHNCWTCVLGNAEELRKTADDMDKVKEAYKAAYLSKIKITEEELEKLLSDETYLTAQECLDKGFADELIETEEDNTINQYANKAIFNLVNKIKEQDKKQKVELNEETIKEISENVANSIVQSLTKEGEKTKELLDTHQEKPIKEDAWASFFNTKN</sequence>
<reference evidence="5" key="1">
    <citation type="journal article" date="2021" name="Proc. Natl. Acad. Sci. U.S.A.">
        <title>A Catalog of Tens of Thousands of Viruses from Human Metagenomes Reveals Hidden Associations with Chronic Diseases.</title>
        <authorList>
            <person name="Tisza M.J."/>
            <person name="Buck C.B."/>
        </authorList>
    </citation>
    <scope>NUCLEOTIDE SEQUENCE</scope>
    <source>
        <strain evidence="5">CtUF252</strain>
    </source>
</reference>
<dbReference type="GO" id="GO:0006515">
    <property type="term" value="P:protein quality control for misfolded or incompletely synthesized proteins"/>
    <property type="evidence" value="ECO:0007669"/>
    <property type="project" value="TreeGrafter"/>
</dbReference>
<dbReference type="PANTHER" id="PTHR10381">
    <property type="entry name" value="ATP-DEPENDENT CLP PROTEASE PROTEOLYTIC SUBUNIT"/>
    <property type="match status" value="1"/>
</dbReference>
<protein>
    <submittedName>
        <fullName evidence="5">ATP dependent Clp protease</fullName>
    </submittedName>
</protein>
<keyword evidence="3" id="KW-0378">Hydrolase</keyword>
<dbReference type="SUPFAM" id="SSF52096">
    <property type="entry name" value="ClpP/crotonase"/>
    <property type="match status" value="1"/>
</dbReference>
<feature type="coiled-coil region" evidence="4">
    <location>
        <begin position="123"/>
        <end position="161"/>
    </location>
</feature>
<name>A0A8S5NI76_9CAUD</name>
<keyword evidence="4" id="KW-0175">Coiled coil</keyword>
<proteinExistence type="inferred from homology"/>
<keyword evidence="5" id="KW-0645">Protease</keyword>
<accession>A0A8S5NI76</accession>
<dbReference type="CDD" id="cd07016">
    <property type="entry name" value="S14_ClpP_1"/>
    <property type="match status" value="1"/>
</dbReference>
<dbReference type="InterPro" id="IPR023562">
    <property type="entry name" value="ClpP/TepA"/>
</dbReference>
<comment type="similarity">
    <text evidence="1">Belongs to the peptidase S14 family.</text>
</comment>
<evidence type="ECO:0000256" key="2">
    <source>
        <dbReference type="ARBA" id="ARBA00022490"/>
    </source>
</evidence>
<keyword evidence="2" id="KW-0963">Cytoplasm</keyword>
<evidence type="ECO:0000256" key="1">
    <source>
        <dbReference type="ARBA" id="ARBA00007039"/>
    </source>
</evidence>
<dbReference type="GO" id="GO:0004252">
    <property type="term" value="F:serine-type endopeptidase activity"/>
    <property type="evidence" value="ECO:0007669"/>
    <property type="project" value="InterPro"/>
</dbReference>
<dbReference type="PRINTS" id="PR00127">
    <property type="entry name" value="CLPPROTEASEP"/>
</dbReference>
<dbReference type="Gene3D" id="3.90.226.10">
    <property type="entry name" value="2-enoyl-CoA Hydratase, Chain A, domain 1"/>
    <property type="match status" value="1"/>
</dbReference>
<dbReference type="PANTHER" id="PTHR10381:SF70">
    <property type="entry name" value="ATP-DEPENDENT CLP PROTEASE PROTEOLYTIC SUBUNIT"/>
    <property type="match status" value="1"/>
</dbReference>
<evidence type="ECO:0000256" key="4">
    <source>
        <dbReference type="SAM" id="Coils"/>
    </source>
</evidence>
<evidence type="ECO:0000313" key="5">
    <source>
        <dbReference type="EMBL" id="DAD94076.1"/>
    </source>
</evidence>